<dbReference type="SUPFAM" id="SSF50998">
    <property type="entry name" value="Quinoprotein alcohol dehydrogenase-like"/>
    <property type="match status" value="1"/>
</dbReference>
<feature type="chain" id="PRO_5047253810" description="PQQ-binding-like beta-propeller repeat protein" evidence="2">
    <location>
        <begin position="20"/>
        <end position="483"/>
    </location>
</feature>
<gene>
    <name evidence="3" type="ORF">M1O15_06960</name>
</gene>
<protein>
    <recommendedName>
        <fullName evidence="5">PQQ-binding-like beta-propeller repeat protein</fullName>
    </recommendedName>
</protein>
<feature type="compositionally biased region" description="Low complexity" evidence="1">
    <location>
        <begin position="26"/>
        <end position="49"/>
    </location>
</feature>
<evidence type="ECO:0000313" key="4">
    <source>
        <dbReference type="Proteomes" id="UP001522868"/>
    </source>
</evidence>
<keyword evidence="2" id="KW-0732">Signal</keyword>
<dbReference type="RefSeq" id="WP_248632367.1">
    <property type="nucleotide sequence ID" value="NZ_JALPTH010000005.1"/>
</dbReference>
<reference evidence="3 4" key="1">
    <citation type="submission" date="2022-04" db="EMBL/GenBank/DDBJ databases">
        <title>Streptomyces sp. nov. LCR6-01 isolated from Lichen of Dirinaria sp.</title>
        <authorList>
            <person name="Kanchanasin P."/>
            <person name="Tanasupawat S."/>
            <person name="Phongsopitanun W."/>
        </authorList>
    </citation>
    <scope>NUCLEOTIDE SEQUENCE [LARGE SCALE GENOMIC DNA]</scope>
    <source>
        <strain evidence="3 4">LCR6-01</strain>
    </source>
</reference>
<dbReference type="InterPro" id="IPR011047">
    <property type="entry name" value="Quinoprotein_ADH-like_sf"/>
</dbReference>
<dbReference type="EMBL" id="JALPTH010000005">
    <property type="protein sequence ID" value="MCK8677133.1"/>
    <property type="molecule type" value="Genomic_DNA"/>
</dbReference>
<feature type="signal peptide" evidence="2">
    <location>
        <begin position="1"/>
        <end position="19"/>
    </location>
</feature>
<feature type="region of interest" description="Disordered" evidence="1">
    <location>
        <begin position="22"/>
        <end position="58"/>
    </location>
</feature>
<organism evidence="3 4">
    <name type="scientific">Streptomyces lichenis</name>
    <dbReference type="NCBI Taxonomy" id="2306967"/>
    <lineage>
        <taxon>Bacteria</taxon>
        <taxon>Bacillati</taxon>
        <taxon>Actinomycetota</taxon>
        <taxon>Actinomycetes</taxon>
        <taxon>Kitasatosporales</taxon>
        <taxon>Streptomycetaceae</taxon>
        <taxon>Streptomyces</taxon>
    </lineage>
</organism>
<sequence>MNTYTVAAVGLVLSAGLVAGCGSSGGEEPAAKPKAGGPATGSAGAARPGDAAVKGPRYDGPAVPGLAAEPAWSLPSPAEPIDLGDTFLFAKDAQGAYASGGGSDKGPVDGTVGALSVGGASAPTTLEFRDVRTGEVRKTLTVKADRVVATTWHQGVRAVAVLTGATTESDGLSAEKTSTTVTVYGGDGAELGRITREGDTFDVHEGYVVEQDGEAGLKLTAIDGGAVRKVVCTGLMASCGFDPRNKDIDGGPGHAPLITGPYTFHVENASTYQEDPAQLVMTEPAGGKKVWSTADVTPPPGVELDEDGKRASSHIRVLDVRDGKVLTAWGAGVIATDTWVTATYDIATGKQVGGSSKYTYADSPYDTVNTEGSSVFSLDRTLAAVHTERGTAVWRPADGKEVRAQAEGEKAMEPLRFAPDGVLYGIVDGENGAEDAYLAVDGRTKKVLAKSLPEESIPLFSRSSGYGYLSTGKGFFVFPAAQG</sequence>
<evidence type="ECO:0008006" key="5">
    <source>
        <dbReference type="Google" id="ProtNLM"/>
    </source>
</evidence>
<keyword evidence="4" id="KW-1185">Reference proteome</keyword>
<proteinExistence type="predicted"/>
<evidence type="ECO:0000313" key="3">
    <source>
        <dbReference type="EMBL" id="MCK8677133.1"/>
    </source>
</evidence>
<accession>A0ABT0I741</accession>
<evidence type="ECO:0000256" key="2">
    <source>
        <dbReference type="SAM" id="SignalP"/>
    </source>
</evidence>
<dbReference type="Proteomes" id="UP001522868">
    <property type="component" value="Unassembled WGS sequence"/>
</dbReference>
<comment type="caution">
    <text evidence="3">The sequence shown here is derived from an EMBL/GenBank/DDBJ whole genome shotgun (WGS) entry which is preliminary data.</text>
</comment>
<name>A0ABT0I741_9ACTN</name>
<evidence type="ECO:0000256" key="1">
    <source>
        <dbReference type="SAM" id="MobiDB-lite"/>
    </source>
</evidence>